<feature type="region of interest" description="Disordered" evidence="1">
    <location>
        <begin position="51"/>
        <end position="92"/>
    </location>
</feature>
<dbReference type="AlphaFoldDB" id="A0AA39SQA5"/>
<reference evidence="2" key="1">
    <citation type="journal article" date="2022" name="Plant J.">
        <title>Strategies of tolerance reflected in two North American maple genomes.</title>
        <authorList>
            <person name="McEvoy S.L."/>
            <person name="Sezen U.U."/>
            <person name="Trouern-Trend A."/>
            <person name="McMahon S.M."/>
            <person name="Schaberg P.G."/>
            <person name="Yang J."/>
            <person name="Wegrzyn J.L."/>
            <person name="Swenson N.G."/>
        </authorList>
    </citation>
    <scope>NUCLEOTIDE SEQUENCE</scope>
    <source>
        <strain evidence="2">NS2018</strain>
    </source>
</reference>
<keyword evidence="3" id="KW-1185">Reference proteome</keyword>
<protein>
    <submittedName>
        <fullName evidence="2">Uncharacterized protein</fullName>
    </submittedName>
</protein>
<proteinExistence type="predicted"/>
<gene>
    <name evidence="2" type="ORF">LWI29_022533</name>
</gene>
<name>A0AA39SQA5_ACESA</name>
<evidence type="ECO:0000256" key="1">
    <source>
        <dbReference type="SAM" id="MobiDB-lite"/>
    </source>
</evidence>
<evidence type="ECO:0000313" key="2">
    <source>
        <dbReference type="EMBL" id="KAK0597171.1"/>
    </source>
</evidence>
<sequence length="92" mass="10408">MKAREIHSIQNEFGYEQSRLPVDQSQNVCKCCPDLQSYSYHQPLHLHHSQKVITPPTTGEAENGPETQQTGELQPPPVDPIIDQGPAKRMKF</sequence>
<accession>A0AA39SQA5</accession>
<organism evidence="2 3">
    <name type="scientific">Acer saccharum</name>
    <name type="common">Sugar maple</name>
    <dbReference type="NCBI Taxonomy" id="4024"/>
    <lineage>
        <taxon>Eukaryota</taxon>
        <taxon>Viridiplantae</taxon>
        <taxon>Streptophyta</taxon>
        <taxon>Embryophyta</taxon>
        <taxon>Tracheophyta</taxon>
        <taxon>Spermatophyta</taxon>
        <taxon>Magnoliopsida</taxon>
        <taxon>eudicotyledons</taxon>
        <taxon>Gunneridae</taxon>
        <taxon>Pentapetalae</taxon>
        <taxon>rosids</taxon>
        <taxon>malvids</taxon>
        <taxon>Sapindales</taxon>
        <taxon>Sapindaceae</taxon>
        <taxon>Hippocastanoideae</taxon>
        <taxon>Acereae</taxon>
        <taxon>Acer</taxon>
    </lineage>
</organism>
<comment type="caution">
    <text evidence="2">The sequence shown here is derived from an EMBL/GenBank/DDBJ whole genome shotgun (WGS) entry which is preliminary data.</text>
</comment>
<dbReference type="EMBL" id="JAUESC010000004">
    <property type="protein sequence ID" value="KAK0597171.1"/>
    <property type="molecule type" value="Genomic_DNA"/>
</dbReference>
<reference evidence="2" key="2">
    <citation type="submission" date="2023-06" db="EMBL/GenBank/DDBJ databases">
        <authorList>
            <person name="Swenson N.G."/>
            <person name="Wegrzyn J.L."/>
            <person name="Mcevoy S.L."/>
        </authorList>
    </citation>
    <scope>NUCLEOTIDE SEQUENCE</scope>
    <source>
        <strain evidence="2">NS2018</strain>
        <tissue evidence="2">Leaf</tissue>
    </source>
</reference>
<dbReference type="Proteomes" id="UP001168877">
    <property type="component" value="Unassembled WGS sequence"/>
</dbReference>
<evidence type="ECO:0000313" key="3">
    <source>
        <dbReference type="Proteomes" id="UP001168877"/>
    </source>
</evidence>